<evidence type="ECO:0000313" key="2">
    <source>
        <dbReference type="Proteomes" id="UP000178759"/>
    </source>
</evidence>
<proteinExistence type="predicted"/>
<dbReference type="EMBL" id="MFJV01000001">
    <property type="protein sequence ID" value="OGG24263.1"/>
    <property type="molecule type" value="Genomic_DNA"/>
</dbReference>
<organism evidence="1 2">
    <name type="scientific">Candidatus Gottesmanbacteria bacterium RIFCSPLOWO2_01_FULL_43_11b</name>
    <dbReference type="NCBI Taxonomy" id="1798392"/>
    <lineage>
        <taxon>Bacteria</taxon>
        <taxon>Candidatus Gottesmaniibacteriota</taxon>
    </lineage>
</organism>
<accession>A0A1F6AIL5</accession>
<protein>
    <submittedName>
        <fullName evidence="1">Uncharacterized protein</fullName>
    </submittedName>
</protein>
<dbReference type="SUPFAM" id="SSF48295">
    <property type="entry name" value="TrpR-like"/>
    <property type="match status" value="1"/>
</dbReference>
<dbReference type="Gene3D" id="1.10.1270.10">
    <property type="entry name" value="TrpR-like"/>
    <property type="match status" value="1"/>
</dbReference>
<dbReference type="STRING" id="1798392.A3A79_03690"/>
<dbReference type="InterPro" id="IPR010921">
    <property type="entry name" value="Trp_repressor/repl_initiator"/>
</dbReference>
<comment type="caution">
    <text evidence="1">The sequence shown here is derived from an EMBL/GenBank/DDBJ whole genome shotgun (WGS) entry which is preliminary data.</text>
</comment>
<sequence>MESVAAATSKSTVSRLLDDLLSPTERLMIAKRLSIALLLLKKYDQRTISRWLKVSLGTVSKISLVLQKGHGGYQSVIGSILRKEELKALIEKIDAALANMLPQFGRDLRGWRKRRWEARIANQKPF</sequence>
<dbReference type="GO" id="GO:0043565">
    <property type="term" value="F:sequence-specific DNA binding"/>
    <property type="evidence" value="ECO:0007669"/>
    <property type="project" value="InterPro"/>
</dbReference>
<reference evidence="1 2" key="1">
    <citation type="journal article" date="2016" name="Nat. Commun.">
        <title>Thousands of microbial genomes shed light on interconnected biogeochemical processes in an aquifer system.</title>
        <authorList>
            <person name="Anantharaman K."/>
            <person name="Brown C.T."/>
            <person name="Hug L.A."/>
            <person name="Sharon I."/>
            <person name="Castelle C.J."/>
            <person name="Probst A.J."/>
            <person name="Thomas B.C."/>
            <person name="Singh A."/>
            <person name="Wilkins M.J."/>
            <person name="Karaoz U."/>
            <person name="Brodie E.L."/>
            <person name="Williams K.H."/>
            <person name="Hubbard S.S."/>
            <person name="Banfield J.F."/>
        </authorList>
    </citation>
    <scope>NUCLEOTIDE SEQUENCE [LARGE SCALE GENOMIC DNA]</scope>
</reference>
<name>A0A1F6AIL5_9BACT</name>
<dbReference type="Proteomes" id="UP000178759">
    <property type="component" value="Unassembled WGS sequence"/>
</dbReference>
<dbReference type="GO" id="GO:0003700">
    <property type="term" value="F:DNA-binding transcription factor activity"/>
    <property type="evidence" value="ECO:0007669"/>
    <property type="project" value="InterPro"/>
</dbReference>
<evidence type="ECO:0000313" key="1">
    <source>
        <dbReference type="EMBL" id="OGG24263.1"/>
    </source>
</evidence>
<dbReference type="InterPro" id="IPR000831">
    <property type="entry name" value="Trp_repress"/>
</dbReference>
<dbReference type="InterPro" id="IPR038116">
    <property type="entry name" value="TrpR-like_sf"/>
</dbReference>
<dbReference type="AlphaFoldDB" id="A0A1F6AIL5"/>
<gene>
    <name evidence="1" type="ORF">A3A79_03690</name>
</gene>
<dbReference type="Pfam" id="PF01371">
    <property type="entry name" value="Trp_repressor"/>
    <property type="match status" value="1"/>
</dbReference>